<reference evidence="2 3" key="1">
    <citation type="submission" date="2014-11" db="EMBL/GenBank/DDBJ databases">
        <title>Genetic blueprint of the zoonotic pathogen Toxocara canis.</title>
        <authorList>
            <person name="Zhu X.-Q."/>
            <person name="Korhonen P.K."/>
            <person name="Cai H."/>
            <person name="Young N.D."/>
            <person name="Nejsum P."/>
            <person name="von Samson-Himmelstjerna G."/>
            <person name="Boag P.R."/>
            <person name="Tan P."/>
            <person name="Li Q."/>
            <person name="Min J."/>
            <person name="Yang Y."/>
            <person name="Wang X."/>
            <person name="Fang X."/>
            <person name="Hall R.S."/>
            <person name="Hofmann A."/>
            <person name="Sternberg P.W."/>
            <person name="Jex A.R."/>
            <person name="Gasser R.B."/>
        </authorList>
    </citation>
    <scope>NUCLEOTIDE SEQUENCE [LARGE SCALE GENOMIC DNA]</scope>
    <source>
        <strain evidence="2">PN_DK_2014</strain>
    </source>
</reference>
<evidence type="ECO:0000313" key="3">
    <source>
        <dbReference type="Proteomes" id="UP000031036"/>
    </source>
</evidence>
<accession>A0A0B2VAC7</accession>
<keyword evidence="3" id="KW-1185">Reference proteome</keyword>
<proteinExistence type="predicted"/>
<organism evidence="2 3">
    <name type="scientific">Toxocara canis</name>
    <name type="common">Canine roundworm</name>
    <dbReference type="NCBI Taxonomy" id="6265"/>
    <lineage>
        <taxon>Eukaryota</taxon>
        <taxon>Metazoa</taxon>
        <taxon>Ecdysozoa</taxon>
        <taxon>Nematoda</taxon>
        <taxon>Chromadorea</taxon>
        <taxon>Rhabditida</taxon>
        <taxon>Spirurina</taxon>
        <taxon>Ascaridomorpha</taxon>
        <taxon>Ascaridoidea</taxon>
        <taxon>Toxocaridae</taxon>
        <taxon>Toxocara</taxon>
    </lineage>
</organism>
<dbReference type="AlphaFoldDB" id="A0A0B2VAC7"/>
<dbReference type="STRING" id="6265.A0A0B2VAC7"/>
<evidence type="ECO:0000313" key="2">
    <source>
        <dbReference type="EMBL" id="KHN78424.1"/>
    </source>
</evidence>
<dbReference type="Proteomes" id="UP000031036">
    <property type="component" value="Unassembled WGS sequence"/>
</dbReference>
<evidence type="ECO:0000256" key="1">
    <source>
        <dbReference type="SAM" id="MobiDB-lite"/>
    </source>
</evidence>
<gene>
    <name evidence="2" type="ORF">Tcan_02885</name>
</gene>
<name>A0A0B2VAC7_TOXCA</name>
<protein>
    <submittedName>
        <fullName evidence="2">Uncharacterized protein</fullName>
    </submittedName>
</protein>
<dbReference type="EMBL" id="JPKZ01002099">
    <property type="protein sequence ID" value="KHN78424.1"/>
    <property type="molecule type" value="Genomic_DNA"/>
</dbReference>
<feature type="region of interest" description="Disordered" evidence="1">
    <location>
        <begin position="123"/>
        <end position="168"/>
    </location>
</feature>
<comment type="caution">
    <text evidence="2">The sequence shown here is derived from an EMBL/GenBank/DDBJ whole genome shotgun (WGS) entry which is preliminary data.</text>
</comment>
<sequence length="186" mass="21039">MDEFDLDELAKEIAAKLLMPLTSALSDKLQVAVQPVVDRLDKLIKLLWEIQSSATQCWVEPQLYSVMAKMMQMDRNEMDEKNKRAVFIGIPHATTEDATNEDEQMLREVITACDSRKLSESYAKGRITTRRHPDYQAGPKGSQPLKQGQIEVDSAKKPKSDLLEKGFEKAHNVNIVKGAHRNSQET</sequence>
<feature type="compositionally biased region" description="Basic and acidic residues" evidence="1">
    <location>
        <begin position="153"/>
        <end position="168"/>
    </location>
</feature>
<dbReference type="OrthoDB" id="5859941at2759"/>